<feature type="transmembrane region" description="Helical" evidence="1">
    <location>
        <begin position="211"/>
        <end position="231"/>
    </location>
</feature>
<keyword evidence="1" id="KW-1133">Transmembrane helix</keyword>
<evidence type="ECO:0000313" key="3">
    <source>
        <dbReference type="Proteomes" id="UP000029629"/>
    </source>
</evidence>
<dbReference type="OrthoDB" id="9792424at2"/>
<comment type="caution">
    <text evidence="2">The sequence shown here is derived from an EMBL/GenBank/DDBJ whole genome shotgun (WGS) entry which is preliminary data.</text>
</comment>
<feature type="transmembrane region" description="Helical" evidence="1">
    <location>
        <begin position="12"/>
        <end position="36"/>
    </location>
</feature>
<dbReference type="InterPro" id="IPR004711">
    <property type="entry name" value="Benzoate_Transporter"/>
</dbReference>
<dbReference type="EMBL" id="JRNI01000018">
    <property type="protein sequence ID" value="KGF30984.1"/>
    <property type="molecule type" value="Genomic_DNA"/>
</dbReference>
<evidence type="ECO:0000256" key="1">
    <source>
        <dbReference type="SAM" id="Phobius"/>
    </source>
</evidence>
<feature type="transmembrane region" description="Helical" evidence="1">
    <location>
        <begin position="171"/>
        <end position="191"/>
    </location>
</feature>
<proteinExistence type="predicted"/>
<keyword evidence="1" id="KW-0812">Transmembrane</keyword>
<dbReference type="PANTHER" id="PTHR30199">
    <property type="entry name" value="MFS FAMILY TRANSPORTER, PREDICTED SUBSTRATE BENZOATE"/>
    <property type="match status" value="1"/>
</dbReference>
<feature type="transmembrane region" description="Helical" evidence="1">
    <location>
        <begin position="147"/>
        <end position="164"/>
    </location>
</feature>
<accession>A0A096BCS3</accession>
<feature type="transmembrane region" description="Helical" evidence="1">
    <location>
        <begin position="74"/>
        <end position="91"/>
    </location>
</feature>
<feature type="transmembrane region" description="Helical" evidence="1">
    <location>
        <begin position="299"/>
        <end position="319"/>
    </location>
</feature>
<sequence length="401" mass="42393">MRQAMLKDISLSAVIAGLLAVIIAYCGPLIIVFQVATLAGVSTEDMMSWIWGISFGVGISGLVLSYLSKMPIMTGWSVPGTVLLLSLFPTLTVAEMVGAHMLAGMMIVIIGLSGHFDRLMAWIPQGVAGGMLAGLLFQFGAAAFKTISVSPVLLILMLTVYLLGKRYFSRYSIVAVFVVGLVFVMATGQVHTEAFNLQWVMPKLIAPEFSIYSILSLSVPLVLVSLSGQYLPGMAILKVDGYHQVKSRPIMVMTGGVSTLVALTGSASIVLGAISAAIATGPDSHPNPDKRYIAGMSNGLFYIVGAFLTSAIVTLFAVFPAELVAILAGLALMSSINANIVLAVEDRENREAALLTFMATASGMSWFGLASAFWGIVIGMCAALLFNPKLRGGIRSLLKKA</sequence>
<dbReference type="AlphaFoldDB" id="A0A096BCS3"/>
<dbReference type="PANTHER" id="PTHR30199:SF0">
    <property type="entry name" value="INNER MEMBRANE PROTEIN YDCO"/>
    <property type="match status" value="1"/>
</dbReference>
<keyword evidence="1" id="KW-0472">Membrane</keyword>
<dbReference type="GO" id="GO:0005886">
    <property type="term" value="C:plasma membrane"/>
    <property type="evidence" value="ECO:0007669"/>
    <property type="project" value="TreeGrafter"/>
</dbReference>
<name>A0A096BCS3_9BURK</name>
<protein>
    <submittedName>
        <fullName evidence="2">Benzoate transporter</fullName>
    </submittedName>
</protein>
<feature type="transmembrane region" description="Helical" evidence="1">
    <location>
        <begin position="48"/>
        <end position="67"/>
    </location>
</feature>
<dbReference type="Pfam" id="PF03594">
    <property type="entry name" value="BenE"/>
    <property type="match status" value="1"/>
</dbReference>
<reference evidence="2 3" key="1">
    <citation type="submission" date="2014-07" db="EMBL/GenBank/DDBJ databases">
        <authorList>
            <person name="McCorrison J."/>
            <person name="Sanka R."/>
            <person name="Torralba M."/>
            <person name="Gillis M."/>
            <person name="Haft D.H."/>
            <person name="Methe B."/>
            <person name="Sutton G."/>
            <person name="Nelson K.E."/>
        </authorList>
    </citation>
    <scope>NUCLEOTIDE SEQUENCE [LARGE SCALE GENOMIC DNA]</scope>
    <source>
        <strain evidence="2 3">DNF00040</strain>
    </source>
</reference>
<evidence type="ECO:0000313" key="2">
    <source>
        <dbReference type="EMBL" id="KGF30984.1"/>
    </source>
</evidence>
<dbReference type="GO" id="GO:0042925">
    <property type="term" value="F:benzoate transmembrane transporter activity"/>
    <property type="evidence" value="ECO:0007669"/>
    <property type="project" value="InterPro"/>
</dbReference>
<feature type="transmembrane region" description="Helical" evidence="1">
    <location>
        <begin position="324"/>
        <end position="344"/>
    </location>
</feature>
<gene>
    <name evidence="2" type="ORF">HMPREF2130_05135</name>
</gene>
<keyword evidence="3" id="KW-1185">Reference proteome</keyword>
<feature type="transmembrane region" description="Helical" evidence="1">
    <location>
        <begin position="364"/>
        <end position="386"/>
    </location>
</feature>
<feature type="transmembrane region" description="Helical" evidence="1">
    <location>
        <begin position="252"/>
        <end position="279"/>
    </location>
</feature>
<organism evidence="2 3">
    <name type="scientific">Oligella urethralis DNF00040</name>
    <dbReference type="NCBI Taxonomy" id="1401065"/>
    <lineage>
        <taxon>Bacteria</taxon>
        <taxon>Pseudomonadati</taxon>
        <taxon>Pseudomonadota</taxon>
        <taxon>Betaproteobacteria</taxon>
        <taxon>Burkholderiales</taxon>
        <taxon>Alcaligenaceae</taxon>
        <taxon>Oligella</taxon>
    </lineage>
</organism>
<feature type="transmembrane region" description="Helical" evidence="1">
    <location>
        <begin position="121"/>
        <end position="141"/>
    </location>
</feature>
<dbReference type="eggNOG" id="COG3135">
    <property type="taxonomic scope" value="Bacteria"/>
</dbReference>
<feature type="transmembrane region" description="Helical" evidence="1">
    <location>
        <begin position="97"/>
        <end position="114"/>
    </location>
</feature>
<dbReference type="NCBIfam" id="TIGR00843">
    <property type="entry name" value="benE"/>
    <property type="match status" value="1"/>
</dbReference>
<dbReference type="Proteomes" id="UP000029629">
    <property type="component" value="Unassembled WGS sequence"/>
</dbReference>
<dbReference type="RefSeq" id="WP_036558741.1">
    <property type="nucleotide sequence ID" value="NZ_JRNI01000018.1"/>
</dbReference>